<keyword evidence="1 2" id="KW-0238">DNA-binding</keyword>
<dbReference type="InterPro" id="IPR009057">
    <property type="entry name" value="Homeodomain-like_sf"/>
</dbReference>
<dbReference type="PANTHER" id="PTHR43479:SF11">
    <property type="entry name" value="ACREF_ENVCD OPERON REPRESSOR-RELATED"/>
    <property type="match status" value="1"/>
</dbReference>
<organism evidence="4 5">
    <name type="scientific">Ruminiclostridium sufflavum DSM 19573</name>
    <dbReference type="NCBI Taxonomy" id="1121337"/>
    <lineage>
        <taxon>Bacteria</taxon>
        <taxon>Bacillati</taxon>
        <taxon>Bacillota</taxon>
        <taxon>Clostridia</taxon>
        <taxon>Eubacteriales</taxon>
        <taxon>Oscillospiraceae</taxon>
        <taxon>Ruminiclostridium</taxon>
    </lineage>
</organism>
<dbReference type="AlphaFoldDB" id="A0A318XHY7"/>
<evidence type="ECO:0000256" key="1">
    <source>
        <dbReference type="ARBA" id="ARBA00023125"/>
    </source>
</evidence>
<dbReference type="EMBL" id="QKMR01000018">
    <property type="protein sequence ID" value="PYG86634.1"/>
    <property type="molecule type" value="Genomic_DNA"/>
</dbReference>
<dbReference type="Pfam" id="PF14278">
    <property type="entry name" value="TetR_C_8"/>
    <property type="match status" value="1"/>
</dbReference>
<dbReference type="InterPro" id="IPR050624">
    <property type="entry name" value="HTH-type_Tx_Regulator"/>
</dbReference>
<dbReference type="SUPFAM" id="SSF46689">
    <property type="entry name" value="Homeodomain-like"/>
    <property type="match status" value="1"/>
</dbReference>
<dbReference type="OrthoDB" id="9810250at2"/>
<evidence type="ECO:0000259" key="3">
    <source>
        <dbReference type="PROSITE" id="PS50977"/>
    </source>
</evidence>
<comment type="caution">
    <text evidence="4">The sequence shown here is derived from an EMBL/GenBank/DDBJ whole genome shotgun (WGS) entry which is preliminary data.</text>
</comment>
<evidence type="ECO:0000256" key="2">
    <source>
        <dbReference type="PROSITE-ProRule" id="PRU00335"/>
    </source>
</evidence>
<reference evidence="4 5" key="1">
    <citation type="submission" date="2018-06" db="EMBL/GenBank/DDBJ databases">
        <title>Genomic Encyclopedia of Type Strains, Phase I: the one thousand microbial genomes (KMG-I) project.</title>
        <authorList>
            <person name="Kyrpides N."/>
        </authorList>
    </citation>
    <scope>NUCLEOTIDE SEQUENCE [LARGE SCALE GENOMIC DNA]</scope>
    <source>
        <strain evidence="4 5">DSM 19573</strain>
    </source>
</reference>
<dbReference type="Proteomes" id="UP000248132">
    <property type="component" value="Unassembled WGS sequence"/>
</dbReference>
<dbReference type="Gene3D" id="1.10.357.10">
    <property type="entry name" value="Tetracycline Repressor, domain 2"/>
    <property type="match status" value="1"/>
</dbReference>
<evidence type="ECO:0000313" key="4">
    <source>
        <dbReference type="EMBL" id="PYG86634.1"/>
    </source>
</evidence>
<dbReference type="PANTHER" id="PTHR43479">
    <property type="entry name" value="ACREF/ENVCD OPERON REPRESSOR-RELATED"/>
    <property type="match status" value="1"/>
</dbReference>
<dbReference type="InterPro" id="IPR039532">
    <property type="entry name" value="TetR_C_Firmicutes"/>
</dbReference>
<name>A0A318XHY7_9FIRM</name>
<dbReference type="Pfam" id="PF00440">
    <property type="entry name" value="TetR_N"/>
    <property type="match status" value="1"/>
</dbReference>
<keyword evidence="5" id="KW-1185">Reference proteome</keyword>
<evidence type="ECO:0000313" key="5">
    <source>
        <dbReference type="Proteomes" id="UP000248132"/>
    </source>
</evidence>
<dbReference type="InterPro" id="IPR001647">
    <property type="entry name" value="HTH_TetR"/>
</dbReference>
<gene>
    <name evidence="4" type="ORF">LY28_02853</name>
</gene>
<feature type="DNA-binding region" description="H-T-H motif" evidence="2">
    <location>
        <begin position="34"/>
        <end position="53"/>
    </location>
</feature>
<sequence>MKEMRQNRKTRYTRMVLQDSLIELMKQKPISKITIKEICETADINRTTFYDHFTDQYELLRTIEDQTLSYAKERLQRLLETDKNAAQKIIESIFEYFVENSNHIQVLMSEQGDVAFQKKLLKLIYEYCRSIPADAKLKDTKSADVINDEYFFVFAVNGSVGIIQHWLKTGLQKSAKEMAEILCSIVFI</sequence>
<protein>
    <submittedName>
        <fullName evidence="4">TetR family transcriptional regulator</fullName>
    </submittedName>
</protein>
<dbReference type="GO" id="GO:0003677">
    <property type="term" value="F:DNA binding"/>
    <property type="evidence" value="ECO:0007669"/>
    <property type="project" value="UniProtKB-UniRule"/>
</dbReference>
<accession>A0A318XHY7</accession>
<dbReference type="PROSITE" id="PS50977">
    <property type="entry name" value="HTH_TETR_2"/>
    <property type="match status" value="1"/>
</dbReference>
<feature type="domain" description="HTH tetR-type" evidence="3">
    <location>
        <begin position="11"/>
        <end position="71"/>
    </location>
</feature>
<proteinExistence type="predicted"/>